<sequence>MRMRTRTTTMGTAVRTFSLAASCTARHSSRRHSTTPRRVRRVDLRLLGGVGVLVTLRTWTAATASTLALPNKGVRMAVRHL</sequence>
<keyword evidence="2" id="KW-1185">Reference proteome</keyword>
<dbReference type="AlphaFoldDB" id="A0AAQ3UEQ2"/>
<organism evidence="1 2">
    <name type="scientific">Paspalum notatum var. saurae</name>
    <dbReference type="NCBI Taxonomy" id="547442"/>
    <lineage>
        <taxon>Eukaryota</taxon>
        <taxon>Viridiplantae</taxon>
        <taxon>Streptophyta</taxon>
        <taxon>Embryophyta</taxon>
        <taxon>Tracheophyta</taxon>
        <taxon>Spermatophyta</taxon>
        <taxon>Magnoliopsida</taxon>
        <taxon>Liliopsida</taxon>
        <taxon>Poales</taxon>
        <taxon>Poaceae</taxon>
        <taxon>PACMAD clade</taxon>
        <taxon>Panicoideae</taxon>
        <taxon>Andropogonodae</taxon>
        <taxon>Paspaleae</taxon>
        <taxon>Paspalinae</taxon>
        <taxon>Paspalum</taxon>
    </lineage>
</organism>
<dbReference type="Proteomes" id="UP001341281">
    <property type="component" value="Chromosome 08"/>
</dbReference>
<evidence type="ECO:0000313" key="1">
    <source>
        <dbReference type="EMBL" id="WVZ90511.1"/>
    </source>
</evidence>
<reference evidence="1 2" key="1">
    <citation type="submission" date="2024-02" db="EMBL/GenBank/DDBJ databases">
        <title>High-quality chromosome-scale genome assembly of Pensacola bahiagrass (Paspalum notatum Flugge var. saurae).</title>
        <authorList>
            <person name="Vega J.M."/>
            <person name="Podio M."/>
            <person name="Orjuela J."/>
            <person name="Siena L.A."/>
            <person name="Pessino S.C."/>
            <person name="Combes M.C."/>
            <person name="Mariac C."/>
            <person name="Albertini E."/>
            <person name="Pupilli F."/>
            <person name="Ortiz J.P.A."/>
            <person name="Leblanc O."/>
        </authorList>
    </citation>
    <scope>NUCLEOTIDE SEQUENCE [LARGE SCALE GENOMIC DNA]</scope>
    <source>
        <strain evidence="1">R1</strain>
        <tissue evidence="1">Leaf</tissue>
    </source>
</reference>
<protein>
    <submittedName>
        <fullName evidence="1">Uncharacterized protein</fullName>
    </submittedName>
</protein>
<gene>
    <name evidence="1" type="ORF">U9M48_036806</name>
</gene>
<proteinExistence type="predicted"/>
<dbReference type="EMBL" id="CP144752">
    <property type="protein sequence ID" value="WVZ90511.1"/>
    <property type="molecule type" value="Genomic_DNA"/>
</dbReference>
<evidence type="ECO:0000313" key="2">
    <source>
        <dbReference type="Proteomes" id="UP001341281"/>
    </source>
</evidence>
<accession>A0AAQ3UEQ2</accession>
<name>A0AAQ3UEQ2_PASNO</name>